<dbReference type="Proteomes" id="UP000001542">
    <property type="component" value="Unassembled WGS sequence"/>
</dbReference>
<evidence type="ECO:0000256" key="1">
    <source>
        <dbReference type="ARBA" id="ARBA00022723"/>
    </source>
</evidence>
<dbReference type="SMR" id="A2EAF1"/>
<dbReference type="PROSITE" id="PS00478">
    <property type="entry name" value="LIM_DOMAIN_1"/>
    <property type="match status" value="2"/>
</dbReference>
<sequence>MEEEILQKLFAQKANVKHGKASMDLTHYKDIPSGECPYCHEPVDSNPPNIKAINLSFHPHCLICIYCQTEINPADLQEKDDMIFHKNCYNEAFEERCARCGEFVQSDVVVHAISRAYHPNCFVCAHCGDPQVKDRYMNLYAFPYCMKCFQQFKNTLPECYTCKQSILPNDKRETIIYKGKKYFFHPLCIQCEQCAATPANRRLIMFNNKVYCIKCLGLIQKKICAGCNKTIEGECCQVEGIKYHPEEFKCSDCGTPLQNGVAVLDHGKLRCRKCSELYIKQCRGCTNTKDEPTIIACGAKWHRDCFKCMKCSKNLADSKYVNMNGYPCCESCYRKMLDNNEIDRWRRPIEN</sequence>
<feature type="domain" description="LIM zinc-binding" evidence="6">
    <location>
        <begin position="157"/>
        <end position="222"/>
    </location>
</feature>
<dbReference type="OMA" id="RYVCHKC"/>
<evidence type="ECO:0000259" key="6">
    <source>
        <dbReference type="PROSITE" id="PS50023"/>
    </source>
</evidence>
<dbReference type="CDD" id="cd08368">
    <property type="entry name" value="LIM"/>
    <property type="match status" value="3"/>
</dbReference>
<dbReference type="RefSeq" id="XP_001322601.1">
    <property type="nucleotide sequence ID" value="XM_001322566.1"/>
</dbReference>
<dbReference type="SUPFAM" id="SSF57716">
    <property type="entry name" value="Glucocorticoid receptor-like (DNA-binding domain)"/>
    <property type="match status" value="4"/>
</dbReference>
<evidence type="ECO:0000256" key="5">
    <source>
        <dbReference type="PROSITE-ProRule" id="PRU00125"/>
    </source>
</evidence>
<evidence type="ECO:0000256" key="2">
    <source>
        <dbReference type="ARBA" id="ARBA00022737"/>
    </source>
</evidence>
<dbReference type="EMBL" id="DS113339">
    <property type="protein sequence ID" value="EAY10378.1"/>
    <property type="molecule type" value="Genomic_DNA"/>
</dbReference>
<dbReference type="SMART" id="SM00132">
    <property type="entry name" value="LIM"/>
    <property type="match status" value="5"/>
</dbReference>
<keyword evidence="4 5" id="KW-0440">LIM domain</keyword>
<proteinExistence type="predicted"/>
<feature type="domain" description="LIM zinc-binding" evidence="6">
    <location>
        <begin position="95"/>
        <end position="155"/>
    </location>
</feature>
<dbReference type="OrthoDB" id="274660at2759"/>
<dbReference type="eggNOG" id="KOG1703">
    <property type="taxonomic scope" value="Eukaryota"/>
</dbReference>
<gene>
    <name evidence="7" type="ORF">TVAG_109620</name>
</gene>
<dbReference type="VEuPathDB" id="TrichDB:TVAG_109620"/>
<dbReference type="InParanoid" id="A2EAF1"/>
<dbReference type="InterPro" id="IPR001781">
    <property type="entry name" value="Znf_LIM"/>
</dbReference>
<protein>
    <submittedName>
        <fullName evidence="7">LIM domain containing protein</fullName>
    </submittedName>
</protein>
<keyword evidence="2" id="KW-0677">Repeat</keyword>
<dbReference type="PANTHER" id="PTHR24205:SF16">
    <property type="entry name" value="GH01042P-RELATED"/>
    <property type="match status" value="1"/>
</dbReference>
<evidence type="ECO:0000256" key="3">
    <source>
        <dbReference type="ARBA" id="ARBA00022833"/>
    </source>
</evidence>
<dbReference type="Gene3D" id="2.10.110.10">
    <property type="entry name" value="Cysteine Rich Protein"/>
    <property type="match status" value="5"/>
</dbReference>
<dbReference type="PROSITE" id="PS50023">
    <property type="entry name" value="LIM_DOMAIN_2"/>
    <property type="match status" value="4"/>
</dbReference>
<evidence type="ECO:0000256" key="4">
    <source>
        <dbReference type="ARBA" id="ARBA00023038"/>
    </source>
</evidence>
<name>A2EAF1_TRIV3</name>
<dbReference type="GO" id="GO:0046872">
    <property type="term" value="F:metal ion binding"/>
    <property type="evidence" value="ECO:0007669"/>
    <property type="project" value="UniProtKB-KW"/>
</dbReference>
<evidence type="ECO:0000313" key="7">
    <source>
        <dbReference type="EMBL" id="EAY10378.1"/>
    </source>
</evidence>
<reference evidence="7" key="2">
    <citation type="journal article" date="2007" name="Science">
        <title>Draft genome sequence of the sexually transmitted pathogen Trichomonas vaginalis.</title>
        <authorList>
            <person name="Carlton J.M."/>
            <person name="Hirt R.P."/>
            <person name="Silva J.C."/>
            <person name="Delcher A.L."/>
            <person name="Schatz M."/>
            <person name="Zhao Q."/>
            <person name="Wortman J.R."/>
            <person name="Bidwell S.L."/>
            <person name="Alsmark U.C.M."/>
            <person name="Besteiro S."/>
            <person name="Sicheritz-Ponten T."/>
            <person name="Noel C.J."/>
            <person name="Dacks J.B."/>
            <person name="Foster P.G."/>
            <person name="Simillion C."/>
            <person name="Van de Peer Y."/>
            <person name="Miranda-Saavedra D."/>
            <person name="Barton G.J."/>
            <person name="Westrop G.D."/>
            <person name="Mueller S."/>
            <person name="Dessi D."/>
            <person name="Fiori P.L."/>
            <person name="Ren Q."/>
            <person name="Paulsen I."/>
            <person name="Zhang H."/>
            <person name="Bastida-Corcuera F.D."/>
            <person name="Simoes-Barbosa A."/>
            <person name="Brown M.T."/>
            <person name="Hayes R.D."/>
            <person name="Mukherjee M."/>
            <person name="Okumura C.Y."/>
            <person name="Schneider R."/>
            <person name="Smith A.J."/>
            <person name="Vanacova S."/>
            <person name="Villalvazo M."/>
            <person name="Haas B.J."/>
            <person name="Pertea M."/>
            <person name="Feldblyum T.V."/>
            <person name="Utterback T.R."/>
            <person name="Shu C.L."/>
            <person name="Osoegawa K."/>
            <person name="de Jong P.J."/>
            <person name="Hrdy I."/>
            <person name="Horvathova L."/>
            <person name="Zubacova Z."/>
            <person name="Dolezal P."/>
            <person name="Malik S.B."/>
            <person name="Logsdon J.M. Jr."/>
            <person name="Henze K."/>
            <person name="Gupta A."/>
            <person name="Wang C.C."/>
            <person name="Dunne R.L."/>
            <person name="Upcroft J.A."/>
            <person name="Upcroft P."/>
            <person name="White O."/>
            <person name="Salzberg S.L."/>
            <person name="Tang P."/>
            <person name="Chiu C.-H."/>
            <person name="Lee Y.-S."/>
            <person name="Embley T.M."/>
            <person name="Coombs G.H."/>
            <person name="Mottram J.C."/>
            <person name="Tachezy J."/>
            <person name="Fraser-Liggett C.M."/>
            <person name="Johnson P.J."/>
        </authorList>
    </citation>
    <scope>NUCLEOTIDE SEQUENCE [LARGE SCALE GENOMIC DNA]</scope>
    <source>
        <strain evidence="7">G3</strain>
    </source>
</reference>
<reference evidence="7" key="1">
    <citation type="submission" date="2006-10" db="EMBL/GenBank/DDBJ databases">
        <authorList>
            <person name="Amadeo P."/>
            <person name="Zhao Q."/>
            <person name="Wortman J."/>
            <person name="Fraser-Liggett C."/>
            <person name="Carlton J."/>
        </authorList>
    </citation>
    <scope>NUCLEOTIDE SEQUENCE</scope>
    <source>
        <strain evidence="7">G3</strain>
    </source>
</reference>
<accession>A2EAF1</accession>
<keyword evidence="1 5" id="KW-0479">Metal-binding</keyword>
<dbReference type="Pfam" id="PF00412">
    <property type="entry name" value="LIM"/>
    <property type="match status" value="4"/>
</dbReference>
<keyword evidence="8" id="KW-1185">Reference proteome</keyword>
<dbReference type="STRING" id="5722.A2EAF1"/>
<feature type="domain" description="LIM zinc-binding" evidence="6">
    <location>
        <begin position="34"/>
        <end position="94"/>
    </location>
</feature>
<dbReference type="KEGG" id="tva:4768312"/>
<dbReference type="PANTHER" id="PTHR24205">
    <property type="entry name" value="FOUR AND A HALF LIM DOMAINS PROTEIN"/>
    <property type="match status" value="1"/>
</dbReference>
<feature type="domain" description="LIM zinc-binding" evidence="6">
    <location>
        <begin position="269"/>
        <end position="339"/>
    </location>
</feature>
<keyword evidence="3 5" id="KW-0862">Zinc</keyword>
<dbReference type="VEuPathDB" id="TrichDB:TVAGG3_0924100"/>
<evidence type="ECO:0000313" key="8">
    <source>
        <dbReference type="Proteomes" id="UP000001542"/>
    </source>
</evidence>
<dbReference type="AlphaFoldDB" id="A2EAF1"/>
<organism evidence="7 8">
    <name type="scientific">Trichomonas vaginalis (strain ATCC PRA-98 / G3)</name>
    <dbReference type="NCBI Taxonomy" id="412133"/>
    <lineage>
        <taxon>Eukaryota</taxon>
        <taxon>Metamonada</taxon>
        <taxon>Parabasalia</taxon>
        <taxon>Trichomonadida</taxon>
        <taxon>Trichomonadidae</taxon>
        <taxon>Trichomonas</taxon>
    </lineage>
</organism>